<dbReference type="PANTHER" id="PTHR10185:SF12">
    <property type="entry name" value="PLD PHOSPHODIESTERASE DOMAIN-CONTAINING PROTEIN"/>
    <property type="match status" value="1"/>
</dbReference>
<evidence type="ECO:0000256" key="7">
    <source>
        <dbReference type="ARBA" id="ARBA00022729"/>
    </source>
</evidence>
<dbReference type="CDD" id="cd03860">
    <property type="entry name" value="M14_CP_A-B_like"/>
    <property type="match status" value="1"/>
</dbReference>
<dbReference type="SMART" id="SM00155">
    <property type="entry name" value="PLDc"/>
    <property type="match status" value="2"/>
</dbReference>
<evidence type="ECO:0000256" key="3">
    <source>
        <dbReference type="ARBA" id="ARBA00008664"/>
    </source>
</evidence>
<comment type="cofactor">
    <cofactor evidence="1">
        <name>Zn(2+)</name>
        <dbReference type="ChEBI" id="CHEBI:29105"/>
    </cofactor>
</comment>
<dbReference type="Proteomes" id="UP000887575">
    <property type="component" value="Unassembled WGS sequence"/>
</dbReference>
<evidence type="ECO:0000256" key="5">
    <source>
        <dbReference type="ARBA" id="ARBA00022670"/>
    </source>
</evidence>
<dbReference type="GO" id="GO:0006508">
    <property type="term" value="P:proteolysis"/>
    <property type="evidence" value="ECO:0007669"/>
    <property type="project" value="UniProtKB-KW"/>
</dbReference>
<dbReference type="InterPro" id="IPR001736">
    <property type="entry name" value="PLipase_D/transphosphatidylase"/>
</dbReference>
<proteinExistence type="inferred from homology"/>
<dbReference type="InterPro" id="IPR032803">
    <property type="entry name" value="PLDc_3"/>
</dbReference>
<evidence type="ECO:0000256" key="13">
    <source>
        <dbReference type="SAM" id="Phobius"/>
    </source>
</evidence>
<feature type="signal peptide" evidence="14">
    <location>
        <begin position="1"/>
        <end position="21"/>
    </location>
</feature>
<keyword evidence="13" id="KW-0472">Membrane</keyword>
<evidence type="ECO:0000256" key="11">
    <source>
        <dbReference type="PROSITE-ProRule" id="PRU01379"/>
    </source>
</evidence>
<evidence type="ECO:0000256" key="6">
    <source>
        <dbReference type="ARBA" id="ARBA00022723"/>
    </source>
</evidence>
<feature type="chain" id="PRO_5042035607" description="Carboxypeptidase B" evidence="14">
    <location>
        <begin position="22"/>
        <end position="947"/>
    </location>
</feature>
<dbReference type="FunFam" id="3.40.630.10:FF:000084">
    <property type="entry name" value="Carboxypeptidase B2"/>
    <property type="match status" value="1"/>
</dbReference>
<dbReference type="InterPro" id="IPR057246">
    <property type="entry name" value="CARBOXYPEPT_ZN_1"/>
</dbReference>
<evidence type="ECO:0000259" key="15">
    <source>
        <dbReference type="PROSITE" id="PS50035"/>
    </source>
</evidence>
<dbReference type="Gene3D" id="3.30.70.340">
    <property type="entry name" value="Metallocarboxypeptidase-like"/>
    <property type="match status" value="1"/>
</dbReference>
<dbReference type="PROSITE" id="PS52035">
    <property type="entry name" value="PEPTIDASE_M14"/>
    <property type="match status" value="1"/>
</dbReference>
<keyword evidence="13" id="KW-1133">Transmembrane helix</keyword>
<evidence type="ECO:0000256" key="9">
    <source>
        <dbReference type="ARBA" id="ARBA00022833"/>
    </source>
</evidence>
<evidence type="ECO:0000259" key="16">
    <source>
        <dbReference type="PROSITE" id="PS52035"/>
    </source>
</evidence>
<dbReference type="InterPro" id="IPR000834">
    <property type="entry name" value="Peptidase_M14"/>
</dbReference>
<dbReference type="SUPFAM" id="SSF56024">
    <property type="entry name" value="Phospholipase D/nuclease"/>
    <property type="match status" value="2"/>
</dbReference>
<dbReference type="Gene3D" id="3.30.870.10">
    <property type="entry name" value="Endonuclease Chain A"/>
    <property type="match status" value="2"/>
</dbReference>
<evidence type="ECO:0000313" key="17">
    <source>
        <dbReference type="Proteomes" id="UP000887575"/>
    </source>
</evidence>
<dbReference type="AlphaFoldDB" id="A0AAF3FU42"/>
<keyword evidence="13" id="KW-0812">Transmembrane</keyword>
<dbReference type="PRINTS" id="PR00765">
    <property type="entry name" value="CRBOXYPTASEA"/>
</dbReference>
<evidence type="ECO:0000256" key="1">
    <source>
        <dbReference type="ARBA" id="ARBA00001947"/>
    </source>
</evidence>
<keyword evidence="5" id="KW-0645">Protease</keyword>
<dbReference type="SUPFAM" id="SSF54897">
    <property type="entry name" value="Protease propeptides/inhibitors"/>
    <property type="match status" value="1"/>
</dbReference>
<evidence type="ECO:0000256" key="12">
    <source>
        <dbReference type="SAM" id="MobiDB-lite"/>
    </source>
</evidence>
<evidence type="ECO:0000256" key="14">
    <source>
        <dbReference type="SAM" id="SignalP"/>
    </source>
</evidence>
<dbReference type="CDD" id="cd09107">
    <property type="entry name" value="PLDc_vPLD3_4_5_like_2"/>
    <property type="match status" value="1"/>
</dbReference>
<feature type="domain" description="Peptidase M14" evidence="16">
    <location>
        <begin position="131"/>
        <end position="425"/>
    </location>
</feature>
<dbReference type="Gene3D" id="3.40.630.10">
    <property type="entry name" value="Zn peptidases"/>
    <property type="match status" value="1"/>
</dbReference>
<feature type="transmembrane region" description="Helical" evidence="13">
    <location>
        <begin position="622"/>
        <end position="639"/>
    </location>
</feature>
<dbReference type="PROSITE" id="PS50035">
    <property type="entry name" value="PLD"/>
    <property type="match status" value="2"/>
</dbReference>
<sequence>MVLWIFGALFCGNFLLISLFATENVYDEYKFVEITARHKRDLQLLSQLYTEDNVDFVRKARSIGQKAVIFANPSDFSIISQKLQNAGANFESKDVSFDTNDREKRSIATAPLQYQQKTMKTGTMSNYTLDEYHDLSEQMAFIESIAQRNPSFVKMGTMGKSFQGKSIQYLKIGYPINQTKPIFFIDAGIHAREWIAPAVALWITNELTNSTKYASLLRQIDIIIAPNLNPDGYTHTRKGYRMWRKNLTPQPNQCFGVDLNRNFPFYYGFSGTESNSCSEIYKGPKAASEPETQALKNFLDNNKQQIKAYITLHSYGQNWVYPWGYAVKTYPPDVQDLIDLGNAAQKAIAQVRGTQYSVENSADGMYPAAGASDDYAKSLGIKYVYTVELAPSEDDLRYDFNLPANQILSTSTEKSRGISLQGFIAFALVAILILVNTGFQIADHVYLRDNLKKSDSPSNPSTQPNNLETPTTGFNGLPNVTSAPPTTCQPPPLPKCENTCEFYLCESIPDGMNLDKPNNSTTQCWLKLLDLAKNNVKIGSYYWTLLKEDDKDLPANFSDPNNSAQDGKDVYDGIIATAKRNIQVQIAQNLDLSLSSTMTYEATDMEKLSSNIKVRSLDFSKLLGAGFLLFKNLIIFGIIHTKSWSIDSTHFYVGSANFDWRSLRQVKELGILGVNCPCIAQDVEKILDTYWDLGLPDAKVPTTWPESRWVPARHGNPYTVPQPQTDLDVYISSAPPDFNACGRENDIDAMVKVIDESTSFVHLAVMDYIPATLYLKSNYYYSALDDAIRRAAFRGVKVKFMMSKWSHTSFQFFGYLHSMASLNGSLPCTWAVQYTTCKPGTQGEIEVRIFEIPPDGDITDKVYARVQHNKYFVTESTLYIGTSNWSADYWLNTAGIGVIVRADNAQETAKIVRQTQDVFMRDWDSEYATDISHYDNRGNRIDPTATL</sequence>
<feature type="active site" description="Proton donor/acceptor" evidence="11">
    <location>
        <position position="388"/>
    </location>
</feature>
<keyword evidence="9" id="KW-0862">Zinc</keyword>
<evidence type="ECO:0008006" key="19">
    <source>
        <dbReference type="Google" id="ProtNLM"/>
    </source>
</evidence>
<comment type="similarity">
    <text evidence="2 11">Belongs to the peptidase M14 family.</text>
</comment>
<dbReference type="WBParaSite" id="MBELARI_LOCUS9391">
    <property type="protein sequence ID" value="MBELARI_LOCUS9391"/>
    <property type="gene ID" value="MBELARI_LOCUS9391"/>
</dbReference>
<evidence type="ECO:0000256" key="4">
    <source>
        <dbReference type="ARBA" id="ARBA00022645"/>
    </source>
</evidence>
<keyword evidence="17" id="KW-1185">Reference proteome</keyword>
<keyword evidence="10" id="KW-0482">Metalloprotease</keyword>
<dbReference type="Pfam" id="PF00246">
    <property type="entry name" value="Peptidase_M14"/>
    <property type="match status" value="1"/>
</dbReference>
<evidence type="ECO:0000256" key="8">
    <source>
        <dbReference type="ARBA" id="ARBA00022801"/>
    </source>
</evidence>
<keyword evidence="4" id="KW-0121">Carboxypeptidase</keyword>
<dbReference type="CDD" id="cd09106">
    <property type="entry name" value="PLDc_vPLD3_4_5_like_1"/>
    <property type="match status" value="1"/>
</dbReference>
<keyword evidence="8" id="KW-0378">Hydrolase</keyword>
<dbReference type="SMART" id="SM00631">
    <property type="entry name" value="Zn_pept"/>
    <property type="match status" value="1"/>
</dbReference>
<dbReference type="InterPro" id="IPR050874">
    <property type="entry name" value="Diverse_PLD-related"/>
</dbReference>
<keyword evidence="7 14" id="KW-0732">Signal</keyword>
<reference evidence="18" key="1">
    <citation type="submission" date="2024-02" db="UniProtKB">
        <authorList>
            <consortium name="WormBaseParasite"/>
        </authorList>
    </citation>
    <scope>IDENTIFICATION</scope>
</reference>
<dbReference type="PROSITE" id="PS00132">
    <property type="entry name" value="CARBOXYPEPT_ZN_1"/>
    <property type="match status" value="1"/>
</dbReference>
<feature type="compositionally biased region" description="Polar residues" evidence="12">
    <location>
        <begin position="456"/>
        <end position="477"/>
    </location>
</feature>
<dbReference type="SUPFAM" id="SSF53187">
    <property type="entry name" value="Zn-dependent exopeptidases"/>
    <property type="match status" value="1"/>
</dbReference>
<name>A0AAF3FU42_9BILA</name>
<feature type="domain" description="PLD phosphodiesterase" evidence="15">
    <location>
        <begin position="863"/>
        <end position="889"/>
    </location>
</feature>
<feature type="transmembrane region" description="Helical" evidence="13">
    <location>
        <begin position="418"/>
        <end position="439"/>
    </location>
</feature>
<feature type="region of interest" description="Disordered" evidence="12">
    <location>
        <begin position="453"/>
        <end position="477"/>
    </location>
</feature>
<evidence type="ECO:0000256" key="10">
    <source>
        <dbReference type="ARBA" id="ARBA00023049"/>
    </source>
</evidence>
<keyword evidence="6" id="KW-0479">Metal-binding</keyword>
<evidence type="ECO:0000256" key="2">
    <source>
        <dbReference type="ARBA" id="ARBA00005988"/>
    </source>
</evidence>
<accession>A0AAF3FU42</accession>
<dbReference type="GO" id="GO:0008270">
    <property type="term" value="F:zinc ion binding"/>
    <property type="evidence" value="ECO:0007669"/>
    <property type="project" value="InterPro"/>
</dbReference>
<organism evidence="17 18">
    <name type="scientific">Mesorhabditis belari</name>
    <dbReference type="NCBI Taxonomy" id="2138241"/>
    <lineage>
        <taxon>Eukaryota</taxon>
        <taxon>Metazoa</taxon>
        <taxon>Ecdysozoa</taxon>
        <taxon>Nematoda</taxon>
        <taxon>Chromadorea</taxon>
        <taxon>Rhabditida</taxon>
        <taxon>Rhabditina</taxon>
        <taxon>Rhabditomorpha</taxon>
        <taxon>Rhabditoidea</taxon>
        <taxon>Rhabditidae</taxon>
        <taxon>Mesorhabditinae</taxon>
        <taxon>Mesorhabditis</taxon>
    </lineage>
</organism>
<dbReference type="GO" id="GO:0004181">
    <property type="term" value="F:metallocarboxypeptidase activity"/>
    <property type="evidence" value="ECO:0007669"/>
    <property type="project" value="InterPro"/>
</dbReference>
<dbReference type="PANTHER" id="PTHR10185">
    <property type="entry name" value="PHOSPHOLIPASE D - RELATED"/>
    <property type="match status" value="1"/>
</dbReference>
<feature type="domain" description="PLD phosphodiesterase" evidence="15">
    <location>
        <begin position="635"/>
        <end position="662"/>
    </location>
</feature>
<dbReference type="Pfam" id="PF13918">
    <property type="entry name" value="PLDc_3"/>
    <property type="match status" value="1"/>
</dbReference>
<dbReference type="InterPro" id="IPR036990">
    <property type="entry name" value="M14A-like_propep"/>
</dbReference>
<comment type="similarity">
    <text evidence="3">Belongs to the phospholipase D family.</text>
</comment>
<protein>
    <recommendedName>
        <fullName evidence="19">Carboxypeptidase B</fullName>
    </recommendedName>
</protein>
<evidence type="ECO:0000313" key="18">
    <source>
        <dbReference type="WBParaSite" id="MBELARI_LOCUS9391"/>
    </source>
</evidence>